<reference evidence="3 4" key="1">
    <citation type="journal article" date="2022" name="Nat. Plants">
        <title>Genomes of leafy and leafless Platanthera orchids illuminate the evolution of mycoheterotrophy.</title>
        <authorList>
            <person name="Li M.H."/>
            <person name="Liu K.W."/>
            <person name="Li Z."/>
            <person name="Lu H.C."/>
            <person name="Ye Q.L."/>
            <person name="Zhang D."/>
            <person name="Wang J.Y."/>
            <person name="Li Y.F."/>
            <person name="Zhong Z.M."/>
            <person name="Liu X."/>
            <person name="Yu X."/>
            <person name="Liu D.K."/>
            <person name="Tu X.D."/>
            <person name="Liu B."/>
            <person name="Hao Y."/>
            <person name="Liao X.Y."/>
            <person name="Jiang Y.T."/>
            <person name="Sun W.H."/>
            <person name="Chen J."/>
            <person name="Chen Y.Q."/>
            <person name="Ai Y."/>
            <person name="Zhai J.W."/>
            <person name="Wu S.S."/>
            <person name="Zhou Z."/>
            <person name="Hsiao Y.Y."/>
            <person name="Wu W.L."/>
            <person name="Chen Y.Y."/>
            <person name="Lin Y.F."/>
            <person name="Hsu J.L."/>
            <person name="Li C.Y."/>
            <person name="Wang Z.W."/>
            <person name="Zhao X."/>
            <person name="Zhong W.Y."/>
            <person name="Ma X.K."/>
            <person name="Ma L."/>
            <person name="Huang J."/>
            <person name="Chen G.Z."/>
            <person name="Huang M.Z."/>
            <person name="Huang L."/>
            <person name="Peng D.H."/>
            <person name="Luo Y.B."/>
            <person name="Zou S.Q."/>
            <person name="Chen S.P."/>
            <person name="Lan S."/>
            <person name="Tsai W.C."/>
            <person name="Van de Peer Y."/>
            <person name="Liu Z.J."/>
        </authorList>
    </citation>
    <scope>NUCLEOTIDE SEQUENCE [LARGE SCALE GENOMIC DNA]</scope>
    <source>
        <strain evidence="3">Lor287</strain>
    </source>
</reference>
<protein>
    <recommendedName>
        <fullName evidence="2">Nodulin-like domain-containing protein</fullName>
    </recommendedName>
</protein>
<sequence length="62" mass="6509">MVQLNYLAVASDLGKAFGWSSGLALIYLPLPAVLFLAAGIGLAAYGAQWLLITSRISLPYAP</sequence>
<gene>
    <name evidence="3" type="ORF">KSP39_PZI008253</name>
</gene>
<accession>A0AAP0BNT2</accession>
<keyword evidence="4" id="KW-1185">Reference proteome</keyword>
<comment type="caution">
    <text evidence="3">The sequence shown here is derived from an EMBL/GenBank/DDBJ whole genome shotgun (WGS) entry which is preliminary data.</text>
</comment>
<evidence type="ECO:0000259" key="2">
    <source>
        <dbReference type="Pfam" id="PF06813"/>
    </source>
</evidence>
<evidence type="ECO:0000313" key="3">
    <source>
        <dbReference type="EMBL" id="KAK8945044.1"/>
    </source>
</evidence>
<keyword evidence="1" id="KW-1133">Transmembrane helix</keyword>
<dbReference type="Pfam" id="PF06813">
    <property type="entry name" value="Nodulin-like"/>
    <property type="match status" value="1"/>
</dbReference>
<dbReference type="EMBL" id="JBBWWQ010000006">
    <property type="protein sequence ID" value="KAK8945044.1"/>
    <property type="molecule type" value="Genomic_DNA"/>
</dbReference>
<name>A0AAP0BNT2_9ASPA</name>
<feature type="domain" description="Nodulin-like" evidence="2">
    <location>
        <begin position="2"/>
        <end position="60"/>
    </location>
</feature>
<evidence type="ECO:0000256" key="1">
    <source>
        <dbReference type="SAM" id="Phobius"/>
    </source>
</evidence>
<keyword evidence="1" id="KW-0472">Membrane</keyword>
<proteinExistence type="predicted"/>
<dbReference type="AlphaFoldDB" id="A0AAP0BNT2"/>
<dbReference type="Proteomes" id="UP001418222">
    <property type="component" value="Unassembled WGS sequence"/>
</dbReference>
<dbReference type="InterPro" id="IPR010658">
    <property type="entry name" value="Nodulin-like"/>
</dbReference>
<feature type="transmembrane region" description="Helical" evidence="1">
    <location>
        <begin position="24"/>
        <end position="45"/>
    </location>
</feature>
<keyword evidence="1" id="KW-0812">Transmembrane</keyword>
<evidence type="ECO:0000313" key="4">
    <source>
        <dbReference type="Proteomes" id="UP001418222"/>
    </source>
</evidence>
<organism evidence="3 4">
    <name type="scientific">Platanthera zijinensis</name>
    <dbReference type="NCBI Taxonomy" id="2320716"/>
    <lineage>
        <taxon>Eukaryota</taxon>
        <taxon>Viridiplantae</taxon>
        <taxon>Streptophyta</taxon>
        <taxon>Embryophyta</taxon>
        <taxon>Tracheophyta</taxon>
        <taxon>Spermatophyta</taxon>
        <taxon>Magnoliopsida</taxon>
        <taxon>Liliopsida</taxon>
        <taxon>Asparagales</taxon>
        <taxon>Orchidaceae</taxon>
        <taxon>Orchidoideae</taxon>
        <taxon>Orchideae</taxon>
        <taxon>Orchidinae</taxon>
        <taxon>Platanthera</taxon>
    </lineage>
</organism>